<dbReference type="EMBL" id="VMNI01000014">
    <property type="protein sequence ID" value="TVO75009.1"/>
    <property type="molecule type" value="Genomic_DNA"/>
</dbReference>
<dbReference type="Pfam" id="PF12146">
    <property type="entry name" value="Hydrolase_4"/>
    <property type="match status" value="1"/>
</dbReference>
<name>A0A557RCK6_9RHOO</name>
<dbReference type="GO" id="GO:0016787">
    <property type="term" value="F:hydrolase activity"/>
    <property type="evidence" value="ECO:0007669"/>
    <property type="project" value="UniProtKB-KW"/>
</dbReference>
<organism evidence="2 3">
    <name type="scientific">Denitromonas halophila</name>
    <dbReference type="NCBI Taxonomy" id="1629404"/>
    <lineage>
        <taxon>Bacteria</taxon>
        <taxon>Pseudomonadati</taxon>
        <taxon>Pseudomonadota</taxon>
        <taxon>Betaproteobacteria</taxon>
        <taxon>Rhodocyclales</taxon>
        <taxon>Zoogloeaceae</taxon>
        <taxon>Denitromonas</taxon>
    </lineage>
</organism>
<comment type="caution">
    <text evidence="2">The sequence shown here is derived from an EMBL/GenBank/DDBJ whole genome shotgun (WGS) entry which is preliminary data.</text>
</comment>
<keyword evidence="2" id="KW-0378">Hydrolase</keyword>
<dbReference type="InterPro" id="IPR017532">
    <property type="entry name" value="Hydrolase-2_PEP"/>
</dbReference>
<evidence type="ECO:0000313" key="3">
    <source>
        <dbReference type="Proteomes" id="UP000318349"/>
    </source>
</evidence>
<sequence>MAINPLFLDSAGARLFALAYMPAGTPRGALLYIPPFAEEMNRCRALAAEQARALANAGYACLLLDLFGTGDSEGELEAASWDIWQQNVCDAADYLAASSGCHITLWGLRLGGLLAASVAAKHPNRFKQVLLWQPTADGNLFMNQYLRLRVANLMDRGLPAETTQSIREALSSGSVVEVAGYPLSAPLVEGISSCKLAAMEGLSGMHIDWYENVAEEGGALSIATQRAVDAMASKGVKIKTHTFAGAPLWQLHKRDAAPALIAQTTQQFAQE</sequence>
<gene>
    <name evidence="2" type="ORF">FHP89_14460</name>
</gene>
<evidence type="ECO:0000259" key="1">
    <source>
        <dbReference type="Pfam" id="PF12146"/>
    </source>
</evidence>
<proteinExistence type="predicted"/>
<feature type="domain" description="Serine aminopeptidase S33" evidence="1">
    <location>
        <begin position="26"/>
        <end position="156"/>
    </location>
</feature>
<dbReference type="SUPFAM" id="SSF53474">
    <property type="entry name" value="alpha/beta-Hydrolases"/>
    <property type="match status" value="1"/>
</dbReference>
<dbReference type="AlphaFoldDB" id="A0A557RCK6"/>
<dbReference type="Gene3D" id="3.40.50.1820">
    <property type="entry name" value="alpha/beta hydrolase"/>
    <property type="match status" value="1"/>
</dbReference>
<dbReference type="Proteomes" id="UP000318349">
    <property type="component" value="Unassembled WGS sequence"/>
</dbReference>
<evidence type="ECO:0000313" key="2">
    <source>
        <dbReference type="EMBL" id="TVO75009.1"/>
    </source>
</evidence>
<dbReference type="NCBIfam" id="TIGR03101">
    <property type="entry name" value="hydr2_PEP"/>
    <property type="match status" value="1"/>
</dbReference>
<dbReference type="InterPro" id="IPR022742">
    <property type="entry name" value="Hydrolase_4"/>
</dbReference>
<protein>
    <submittedName>
        <fullName evidence="2">Hydrolase 2, exosortase A system-associated</fullName>
    </submittedName>
</protein>
<accession>A0A557RCK6</accession>
<reference evidence="2 3" key="1">
    <citation type="submission" date="2019-07" db="EMBL/GenBank/DDBJ databases">
        <title>The pathways for chlorine oxyanion respiration interact through the shared metabolite chlorate.</title>
        <authorList>
            <person name="Barnum T.P."/>
            <person name="Cheng Y."/>
            <person name="Hill K.A."/>
            <person name="Lucas L.N."/>
            <person name="Carlson H.K."/>
            <person name="Coates J.D."/>
        </authorList>
    </citation>
    <scope>NUCLEOTIDE SEQUENCE [LARGE SCALE GENOMIC DNA]</scope>
    <source>
        <strain evidence="2 3">SFB-1</strain>
    </source>
</reference>
<dbReference type="InterPro" id="IPR029058">
    <property type="entry name" value="AB_hydrolase_fold"/>
</dbReference>